<dbReference type="AlphaFoldDB" id="A0A9P5N3T8"/>
<feature type="transmembrane region" description="Helical" evidence="1">
    <location>
        <begin position="178"/>
        <end position="198"/>
    </location>
</feature>
<dbReference type="Pfam" id="PF20153">
    <property type="entry name" value="DUF6535"/>
    <property type="match status" value="1"/>
</dbReference>
<feature type="transmembrane region" description="Helical" evidence="1">
    <location>
        <begin position="108"/>
        <end position="133"/>
    </location>
</feature>
<feature type="non-terminal residue" evidence="3">
    <location>
        <position position="243"/>
    </location>
</feature>
<feature type="transmembrane region" description="Helical" evidence="1">
    <location>
        <begin position="205"/>
        <end position="228"/>
    </location>
</feature>
<dbReference type="InterPro" id="IPR045338">
    <property type="entry name" value="DUF6535"/>
</dbReference>
<reference evidence="3" key="1">
    <citation type="submission" date="2019-10" db="EMBL/GenBank/DDBJ databases">
        <authorList>
            <consortium name="DOE Joint Genome Institute"/>
            <person name="Kuo A."/>
            <person name="Miyauchi S."/>
            <person name="Kiss E."/>
            <person name="Drula E."/>
            <person name="Kohler A."/>
            <person name="Sanchez-Garcia M."/>
            <person name="Andreopoulos B."/>
            <person name="Barry K.W."/>
            <person name="Bonito G."/>
            <person name="Buee M."/>
            <person name="Carver A."/>
            <person name="Chen C."/>
            <person name="Cichocki N."/>
            <person name="Clum A."/>
            <person name="Culley D."/>
            <person name="Crous P.W."/>
            <person name="Fauchery L."/>
            <person name="Girlanda M."/>
            <person name="Hayes R."/>
            <person name="Keri Z."/>
            <person name="LaButti K."/>
            <person name="Lipzen A."/>
            <person name="Lombard V."/>
            <person name="Magnuson J."/>
            <person name="Maillard F."/>
            <person name="Morin E."/>
            <person name="Murat C."/>
            <person name="Nolan M."/>
            <person name="Ohm R."/>
            <person name="Pangilinan J."/>
            <person name="Pereira M."/>
            <person name="Perotto S."/>
            <person name="Peter M."/>
            <person name="Riley R."/>
            <person name="Sitrit Y."/>
            <person name="Stielow B."/>
            <person name="Szollosi G."/>
            <person name="Zifcakova L."/>
            <person name="Stursova M."/>
            <person name="Spatafora J.W."/>
            <person name="Tedersoo L."/>
            <person name="Vaario L.-M."/>
            <person name="Yamada A."/>
            <person name="Yan M."/>
            <person name="Wang P."/>
            <person name="Xu J."/>
            <person name="Bruns T."/>
            <person name="Baldrian P."/>
            <person name="Vilgalys R."/>
            <person name="Henrissat B."/>
            <person name="Grigoriev I.V."/>
            <person name="Hibbett D."/>
            <person name="Nagy L.G."/>
            <person name="Martin F.M."/>
        </authorList>
    </citation>
    <scope>NUCLEOTIDE SEQUENCE</scope>
    <source>
        <strain evidence="3">Prilba</strain>
    </source>
</reference>
<reference evidence="3" key="2">
    <citation type="journal article" date="2020" name="Nat. Commun.">
        <title>Large-scale genome sequencing of mycorrhizal fungi provides insights into the early evolution of symbiotic traits.</title>
        <authorList>
            <person name="Miyauchi S."/>
            <person name="Kiss E."/>
            <person name="Kuo A."/>
            <person name="Drula E."/>
            <person name="Kohler A."/>
            <person name="Sanchez-Garcia M."/>
            <person name="Morin E."/>
            <person name="Andreopoulos B."/>
            <person name="Barry K.W."/>
            <person name="Bonito G."/>
            <person name="Buee M."/>
            <person name="Carver A."/>
            <person name="Chen C."/>
            <person name="Cichocki N."/>
            <person name="Clum A."/>
            <person name="Culley D."/>
            <person name="Crous P.W."/>
            <person name="Fauchery L."/>
            <person name="Girlanda M."/>
            <person name="Hayes R.D."/>
            <person name="Keri Z."/>
            <person name="LaButti K."/>
            <person name="Lipzen A."/>
            <person name="Lombard V."/>
            <person name="Magnuson J."/>
            <person name="Maillard F."/>
            <person name="Murat C."/>
            <person name="Nolan M."/>
            <person name="Ohm R.A."/>
            <person name="Pangilinan J."/>
            <person name="Pereira M.F."/>
            <person name="Perotto S."/>
            <person name="Peter M."/>
            <person name="Pfister S."/>
            <person name="Riley R."/>
            <person name="Sitrit Y."/>
            <person name="Stielow J.B."/>
            <person name="Szollosi G."/>
            <person name="Zifcakova L."/>
            <person name="Stursova M."/>
            <person name="Spatafora J.W."/>
            <person name="Tedersoo L."/>
            <person name="Vaario L.M."/>
            <person name="Yamada A."/>
            <person name="Yan M."/>
            <person name="Wang P."/>
            <person name="Xu J."/>
            <person name="Bruns T."/>
            <person name="Baldrian P."/>
            <person name="Vilgalys R."/>
            <person name="Dunand C."/>
            <person name="Henrissat B."/>
            <person name="Grigoriev I.V."/>
            <person name="Hibbett D."/>
            <person name="Nagy L.G."/>
            <person name="Martin F.M."/>
        </authorList>
    </citation>
    <scope>NUCLEOTIDE SEQUENCE</scope>
    <source>
        <strain evidence="3">Prilba</strain>
    </source>
</reference>
<gene>
    <name evidence="3" type="ORF">DFH94DRAFT_623020</name>
</gene>
<protein>
    <recommendedName>
        <fullName evidence="2">DUF6535 domain-containing protein</fullName>
    </recommendedName>
</protein>
<keyword evidence="1" id="KW-0472">Membrane</keyword>
<evidence type="ECO:0000313" key="3">
    <source>
        <dbReference type="EMBL" id="KAF8485743.1"/>
    </source>
</evidence>
<sequence length="243" mass="27567">MESTPVADSSPQIWPICLSHADKFDRALVETWKGDMDGILIFSGLFSAVITAFLITSYPVLQGDVPTISANLTAQVVFILARSTNQSEQFDPVTRNLQSQLQQNSPTAYLIINALWFLSLAFSLACALAATLVQQWSRAYLQGTEERFNPHQRVRMRTFLQRGVQKFHFSELVDAIPMLLHIALFLFFCGLIVFLYNIQTTLAHIMLVFSIFALFIYVLLTSLPVFFYDCPYKTPLTFVLSYI</sequence>
<feature type="transmembrane region" description="Helical" evidence="1">
    <location>
        <begin position="39"/>
        <end position="61"/>
    </location>
</feature>
<dbReference type="Proteomes" id="UP000759537">
    <property type="component" value="Unassembled WGS sequence"/>
</dbReference>
<evidence type="ECO:0000313" key="4">
    <source>
        <dbReference type="Proteomes" id="UP000759537"/>
    </source>
</evidence>
<name>A0A9P5N3T8_9AGAM</name>
<organism evidence="3 4">
    <name type="scientific">Russula ochroleuca</name>
    <dbReference type="NCBI Taxonomy" id="152965"/>
    <lineage>
        <taxon>Eukaryota</taxon>
        <taxon>Fungi</taxon>
        <taxon>Dikarya</taxon>
        <taxon>Basidiomycota</taxon>
        <taxon>Agaricomycotina</taxon>
        <taxon>Agaricomycetes</taxon>
        <taxon>Russulales</taxon>
        <taxon>Russulaceae</taxon>
        <taxon>Russula</taxon>
    </lineage>
</organism>
<feature type="domain" description="DUF6535" evidence="2">
    <location>
        <begin position="14"/>
        <end position="196"/>
    </location>
</feature>
<comment type="caution">
    <text evidence="3">The sequence shown here is derived from an EMBL/GenBank/DDBJ whole genome shotgun (WGS) entry which is preliminary data.</text>
</comment>
<evidence type="ECO:0000259" key="2">
    <source>
        <dbReference type="Pfam" id="PF20153"/>
    </source>
</evidence>
<accession>A0A9P5N3T8</accession>
<dbReference type="OrthoDB" id="3219854at2759"/>
<keyword evidence="1" id="KW-0812">Transmembrane</keyword>
<keyword evidence="1" id="KW-1133">Transmembrane helix</keyword>
<proteinExistence type="predicted"/>
<evidence type="ECO:0000256" key="1">
    <source>
        <dbReference type="SAM" id="Phobius"/>
    </source>
</evidence>
<dbReference type="EMBL" id="WHVB01000002">
    <property type="protein sequence ID" value="KAF8485743.1"/>
    <property type="molecule type" value="Genomic_DNA"/>
</dbReference>
<keyword evidence="4" id="KW-1185">Reference proteome</keyword>